<proteinExistence type="predicted"/>
<dbReference type="KEGG" id="cari:FNU76_10460"/>
<keyword evidence="2" id="KW-1185">Reference proteome</keyword>
<dbReference type="EMBL" id="CP041730">
    <property type="protein sequence ID" value="QDQ26751.1"/>
    <property type="molecule type" value="Genomic_DNA"/>
</dbReference>
<dbReference type="AlphaFoldDB" id="A0A516SF14"/>
<dbReference type="Proteomes" id="UP000317550">
    <property type="component" value="Chromosome"/>
</dbReference>
<accession>A0A516SF14</accession>
<dbReference type="RefSeq" id="WP_144278145.1">
    <property type="nucleotide sequence ID" value="NZ_CP041730.1"/>
</dbReference>
<reference evidence="2" key="1">
    <citation type="submission" date="2019-07" db="EMBL/GenBank/DDBJ databases">
        <title>Chitinimonas sp. nov., isolated from Ny-Alesund, arctica soil.</title>
        <authorList>
            <person name="Xu Q."/>
            <person name="Peng F."/>
        </authorList>
    </citation>
    <scope>NUCLEOTIDE SEQUENCE [LARGE SCALE GENOMIC DNA]</scope>
    <source>
        <strain evidence="2">R3-44</strain>
    </source>
</reference>
<evidence type="ECO:0000313" key="2">
    <source>
        <dbReference type="Proteomes" id="UP000317550"/>
    </source>
</evidence>
<gene>
    <name evidence="1" type="ORF">FNU76_10460</name>
</gene>
<sequence length="62" mass="7184">MNPTERFLAESAELEERNRREGMVVFDDRPTVRYIQALVSELDDEINQAGGFEAWRAKQRAA</sequence>
<name>A0A516SF14_9NEIS</name>
<protein>
    <submittedName>
        <fullName evidence="1">Uncharacterized protein</fullName>
    </submittedName>
</protein>
<evidence type="ECO:0000313" key="1">
    <source>
        <dbReference type="EMBL" id="QDQ26751.1"/>
    </source>
</evidence>
<organism evidence="1 2">
    <name type="scientific">Chitinimonas arctica</name>
    <dbReference type="NCBI Taxonomy" id="2594795"/>
    <lineage>
        <taxon>Bacteria</taxon>
        <taxon>Pseudomonadati</taxon>
        <taxon>Pseudomonadota</taxon>
        <taxon>Betaproteobacteria</taxon>
        <taxon>Neisseriales</taxon>
        <taxon>Chitinibacteraceae</taxon>
        <taxon>Chitinimonas</taxon>
    </lineage>
</organism>